<keyword evidence="1" id="KW-1133">Transmembrane helix</keyword>
<evidence type="ECO:0000313" key="3">
    <source>
        <dbReference type="Proteomes" id="UP001174196"/>
    </source>
</evidence>
<keyword evidence="1" id="KW-0472">Membrane</keyword>
<keyword evidence="1" id="KW-0812">Transmembrane</keyword>
<organism evidence="2 3">
    <name type="scientific">Polycladomyces subterraneus</name>
    <dbReference type="NCBI Taxonomy" id="1016997"/>
    <lineage>
        <taxon>Bacteria</taxon>
        <taxon>Bacillati</taxon>
        <taxon>Bacillota</taxon>
        <taxon>Bacilli</taxon>
        <taxon>Bacillales</taxon>
        <taxon>Thermoactinomycetaceae</taxon>
        <taxon>Polycladomyces</taxon>
    </lineage>
</organism>
<dbReference type="EMBL" id="JANRHH010000037">
    <property type="protein sequence ID" value="MDN4594312.1"/>
    <property type="molecule type" value="Genomic_DNA"/>
</dbReference>
<protein>
    <submittedName>
        <fullName evidence="2">Uncharacterized protein</fullName>
    </submittedName>
</protein>
<dbReference type="RefSeq" id="WP_301238988.1">
    <property type="nucleotide sequence ID" value="NZ_JANRHH010000037.1"/>
</dbReference>
<keyword evidence="3" id="KW-1185">Reference proteome</keyword>
<reference evidence="2" key="1">
    <citation type="submission" date="2022-08" db="EMBL/GenBank/DDBJ databases">
        <title>Polycladomyces zharkentsis sp. nov., a novel thermophilic CMC and starch-degrading bacterium isolated from a geothermal spring in Kazakhstan.</title>
        <authorList>
            <person name="Mashzhan A."/>
            <person name="Kistaubaeva A."/>
            <person name="Javier-Lopez R."/>
            <person name="Birkeland N.-K."/>
        </authorList>
    </citation>
    <scope>NUCLEOTIDE SEQUENCE</scope>
    <source>
        <strain evidence="2">KSR 13</strain>
    </source>
</reference>
<proteinExistence type="predicted"/>
<evidence type="ECO:0000313" key="2">
    <source>
        <dbReference type="EMBL" id="MDN4594312.1"/>
    </source>
</evidence>
<feature type="transmembrane region" description="Helical" evidence="1">
    <location>
        <begin position="27"/>
        <end position="48"/>
    </location>
</feature>
<evidence type="ECO:0000256" key="1">
    <source>
        <dbReference type="SAM" id="Phobius"/>
    </source>
</evidence>
<name>A0ABT8INI9_9BACL</name>
<sequence>MINLTWLPWVLLRIGVENTPFENVNNIVAQLFSGPLTALGGSLFGILIERIQATE</sequence>
<dbReference type="Proteomes" id="UP001174196">
    <property type="component" value="Unassembled WGS sequence"/>
</dbReference>
<gene>
    <name evidence="2" type="ORF">NWF35_10435</name>
</gene>
<accession>A0ABT8INI9</accession>
<comment type="caution">
    <text evidence="2">The sequence shown here is derived from an EMBL/GenBank/DDBJ whole genome shotgun (WGS) entry which is preliminary data.</text>
</comment>